<gene>
    <name evidence="6" type="ORF">Mal48_26930</name>
</gene>
<dbReference type="SUPFAM" id="SSF53474">
    <property type="entry name" value="alpha/beta-Hydrolases"/>
    <property type="match status" value="1"/>
</dbReference>
<proteinExistence type="predicted"/>
<evidence type="ECO:0000259" key="5">
    <source>
        <dbReference type="Pfam" id="PF22244"/>
    </source>
</evidence>
<dbReference type="InterPro" id="IPR054579">
    <property type="entry name" value="GCE-like_dom"/>
</dbReference>
<dbReference type="Pfam" id="PF22244">
    <property type="entry name" value="GCE_fung"/>
    <property type="match status" value="1"/>
</dbReference>
<dbReference type="RefSeq" id="WP_145199737.1">
    <property type="nucleotide sequence ID" value="NZ_CP036267.1"/>
</dbReference>
<evidence type="ECO:0000313" key="7">
    <source>
        <dbReference type="Proteomes" id="UP000315724"/>
    </source>
</evidence>
<reference evidence="6 7" key="1">
    <citation type="submission" date="2019-02" db="EMBL/GenBank/DDBJ databases">
        <title>Deep-cultivation of Planctomycetes and their phenomic and genomic characterization uncovers novel biology.</title>
        <authorList>
            <person name="Wiegand S."/>
            <person name="Jogler M."/>
            <person name="Boedeker C."/>
            <person name="Pinto D."/>
            <person name="Vollmers J."/>
            <person name="Rivas-Marin E."/>
            <person name="Kohn T."/>
            <person name="Peeters S.H."/>
            <person name="Heuer A."/>
            <person name="Rast P."/>
            <person name="Oberbeckmann S."/>
            <person name="Bunk B."/>
            <person name="Jeske O."/>
            <person name="Meyerdierks A."/>
            <person name="Storesund J.E."/>
            <person name="Kallscheuer N."/>
            <person name="Luecker S."/>
            <person name="Lage O.M."/>
            <person name="Pohl T."/>
            <person name="Merkel B.J."/>
            <person name="Hornburger P."/>
            <person name="Mueller R.-W."/>
            <person name="Bruemmer F."/>
            <person name="Labrenz M."/>
            <person name="Spormann A.M."/>
            <person name="Op den Camp H."/>
            <person name="Overmann J."/>
            <person name="Amann R."/>
            <person name="Jetten M.S.M."/>
            <person name="Mascher T."/>
            <person name="Medema M.H."/>
            <person name="Devos D.P."/>
            <person name="Kaster A.-K."/>
            <person name="Ovreas L."/>
            <person name="Rohde M."/>
            <person name="Galperin M.Y."/>
            <person name="Jogler C."/>
        </authorList>
    </citation>
    <scope>NUCLEOTIDE SEQUENCE [LARGE SCALE GENOMIC DNA]</scope>
    <source>
        <strain evidence="6 7">Mal48</strain>
    </source>
</reference>
<keyword evidence="7" id="KW-1185">Reference proteome</keyword>
<dbReference type="OrthoDB" id="9809261at2"/>
<dbReference type="InterPro" id="IPR029058">
    <property type="entry name" value="AB_hydrolase_fold"/>
</dbReference>
<accession>A0A517QP66</accession>
<dbReference type="EMBL" id="CP036267">
    <property type="protein sequence ID" value="QDT33440.1"/>
    <property type="molecule type" value="Genomic_DNA"/>
</dbReference>
<evidence type="ECO:0000256" key="2">
    <source>
        <dbReference type="ARBA" id="ARBA00022729"/>
    </source>
</evidence>
<dbReference type="GO" id="GO:0052689">
    <property type="term" value="F:carboxylic ester hydrolase activity"/>
    <property type="evidence" value="ECO:0007669"/>
    <property type="project" value="UniProtKB-KW"/>
</dbReference>
<protein>
    <recommendedName>
        <fullName evidence="5">4-O-methyl-glucuronoyl methylesterase-like domain-containing protein</fullName>
    </recommendedName>
</protein>
<feature type="domain" description="4-O-methyl-glucuronoyl methylesterase-like" evidence="5">
    <location>
        <begin position="233"/>
        <end position="380"/>
    </location>
</feature>
<sequence precursor="true">MTIRRSRLLFAAILYVLSTSSLFAQKVPAPNYDESKIPEFKLPDPFVRVDGTKVSPRKWHEERREEIMEIFGKEMYGIAPPGPKVLESELINQDENALNGKAVREEVDITLANGEPPLKMRMLIYRPKGEKNVPVFLTLNFGGNHSINADPAITLNKNWMRNRSDRGYVDHKATERTRGTAASRWPVEMIVDRGYALATIYYGDIDPDFDDGFQNGVHPHYYAKGQKKPRPDEWGSIAAWAWGLSRGLDYFETTKDIDAERVAVMGHSRLGKTSLWAGANDERFALVISNNSGCGGAALNRRRIGESVTRINTSFPHWFCDNFLKYNHNEDALPVDQHLLVASIAPRPVYIASAVEDTWADPKGEFLSAKYADPVYRALGTDGLGGEAPPEEQPEVDQPLKTGTIGYHVRSGKHDVTDFDWTQYLDFADLHLKNK</sequence>
<dbReference type="KEGG" id="tpol:Mal48_26930"/>
<feature type="signal peptide" evidence="4">
    <location>
        <begin position="1"/>
        <end position="24"/>
    </location>
</feature>
<keyword evidence="2 4" id="KW-0732">Signal</keyword>
<dbReference type="AlphaFoldDB" id="A0A517QP66"/>
<dbReference type="Proteomes" id="UP000315724">
    <property type="component" value="Chromosome"/>
</dbReference>
<evidence type="ECO:0000313" key="6">
    <source>
        <dbReference type="EMBL" id="QDT33440.1"/>
    </source>
</evidence>
<name>A0A517QP66_9PLAN</name>
<organism evidence="6 7">
    <name type="scientific">Thalassoglobus polymorphus</name>
    <dbReference type="NCBI Taxonomy" id="2527994"/>
    <lineage>
        <taxon>Bacteria</taxon>
        <taxon>Pseudomonadati</taxon>
        <taxon>Planctomycetota</taxon>
        <taxon>Planctomycetia</taxon>
        <taxon>Planctomycetales</taxon>
        <taxon>Planctomycetaceae</taxon>
        <taxon>Thalassoglobus</taxon>
    </lineage>
</organism>
<feature type="chain" id="PRO_5021711178" description="4-O-methyl-glucuronoyl methylesterase-like domain-containing protein" evidence="4">
    <location>
        <begin position="25"/>
        <end position="435"/>
    </location>
</feature>
<keyword evidence="3" id="KW-0378">Hydrolase</keyword>
<dbReference type="Gene3D" id="3.40.50.1820">
    <property type="entry name" value="alpha/beta hydrolase"/>
    <property type="match status" value="1"/>
</dbReference>
<keyword evidence="1" id="KW-0719">Serine esterase</keyword>
<evidence type="ECO:0000256" key="3">
    <source>
        <dbReference type="ARBA" id="ARBA00022801"/>
    </source>
</evidence>
<evidence type="ECO:0000256" key="4">
    <source>
        <dbReference type="SAM" id="SignalP"/>
    </source>
</evidence>
<evidence type="ECO:0000256" key="1">
    <source>
        <dbReference type="ARBA" id="ARBA00022487"/>
    </source>
</evidence>